<comment type="caution">
    <text evidence="1">The sequence shown here is derived from an EMBL/GenBank/DDBJ whole genome shotgun (WGS) entry which is preliminary data.</text>
</comment>
<gene>
    <name evidence="1" type="ORF">C8A01DRAFT_41093</name>
</gene>
<accession>A0AAN6P6E0</accession>
<protein>
    <submittedName>
        <fullName evidence="1">Uncharacterized protein</fullName>
    </submittedName>
</protein>
<evidence type="ECO:0000313" key="1">
    <source>
        <dbReference type="EMBL" id="KAK4032470.1"/>
    </source>
</evidence>
<proteinExistence type="predicted"/>
<name>A0AAN6P6E0_9PEZI</name>
<dbReference type="EMBL" id="MU854607">
    <property type="protein sequence ID" value="KAK4032470.1"/>
    <property type="molecule type" value="Genomic_DNA"/>
</dbReference>
<sequence>MPARCALQLVVDRNADFVRQFTAKQREAYEDRIAKQAKALTADQRAALRKQLDVVEFLPPDYADATKINITGVLRKWKR</sequence>
<dbReference type="Proteomes" id="UP001303115">
    <property type="component" value="Unassembled WGS sequence"/>
</dbReference>
<dbReference type="AlphaFoldDB" id="A0AAN6P6E0"/>
<reference evidence="2" key="1">
    <citation type="journal article" date="2023" name="Mol. Phylogenet. Evol.">
        <title>Genome-scale phylogeny and comparative genomics of the fungal order Sordariales.</title>
        <authorList>
            <person name="Hensen N."/>
            <person name="Bonometti L."/>
            <person name="Westerberg I."/>
            <person name="Brannstrom I.O."/>
            <person name="Guillou S."/>
            <person name="Cros-Aarteil S."/>
            <person name="Calhoun S."/>
            <person name="Haridas S."/>
            <person name="Kuo A."/>
            <person name="Mondo S."/>
            <person name="Pangilinan J."/>
            <person name="Riley R."/>
            <person name="LaButti K."/>
            <person name="Andreopoulos B."/>
            <person name="Lipzen A."/>
            <person name="Chen C."/>
            <person name="Yan M."/>
            <person name="Daum C."/>
            <person name="Ng V."/>
            <person name="Clum A."/>
            <person name="Steindorff A."/>
            <person name="Ohm R.A."/>
            <person name="Martin F."/>
            <person name="Silar P."/>
            <person name="Natvig D.O."/>
            <person name="Lalanne C."/>
            <person name="Gautier V."/>
            <person name="Ament-Velasquez S.L."/>
            <person name="Kruys A."/>
            <person name="Hutchinson M.I."/>
            <person name="Powell A.J."/>
            <person name="Barry K."/>
            <person name="Miller A.N."/>
            <person name="Grigoriev I.V."/>
            <person name="Debuchy R."/>
            <person name="Gladieux P."/>
            <person name="Hiltunen Thoren M."/>
            <person name="Johannesson H."/>
        </authorList>
    </citation>
    <scope>NUCLEOTIDE SEQUENCE [LARGE SCALE GENOMIC DNA]</scope>
    <source>
        <strain evidence="2">CBS 284.82</strain>
    </source>
</reference>
<evidence type="ECO:0000313" key="2">
    <source>
        <dbReference type="Proteomes" id="UP001303115"/>
    </source>
</evidence>
<organism evidence="1 2">
    <name type="scientific">Parachaetomium inaequale</name>
    <dbReference type="NCBI Taxonomy" id="2588326"/>
    <lineage>
        <taxon>Eukaryota</taxon>
        <taxon>Fungi</taxon>
        <taxon>Dikarya</taxon>
        <taxon>Ascomycota</taxon>
        <taxon>Pezizomycotina</taxon>
        <taxon>Sordariomycetes</taxon>
        <taxon>Sordariomycetidae</taxon>
        <taxon>Sordariales</taxon>
        <taxon>Chaetomiaceae</taxon>
        <taxon>Parachaetomium</taxon>
    </lineage>
</organism>
<keyword evidence="2" id="KW-1185">Reference proteome</keyword>